<evidence type="ECO:0000259" key="7">
    <source>
        <dbReference type="PROSITE" id="PS51724"/>
    </source>
</evidence>
<evidence type="ECO:0000313" key="8">
    <source>
        <dbReference type="EMBL" id="BDI07392.1"/>
    </source>
</evidence>
<feature type="compositionally biased region" description="Low complexity" evidence="6">
    <location>
        <begin position="13"/>
        <end position="32"/>
    </location>
</feature>
<accession>A0ABM7YS17</accession>
<evidence type="ECO:0000256" key="3">
    <source>
        <dbReference type="ARBA" id="ARBA00023316"/>
    </source>
</evidence>
<proteinExistence type="inferred from homology"/>
<dbReference type="EC" id="4.2.2.-" evidence="4"/>
<dbReference type="Gene3D" id="3.30.70.1070">
    <property type="entry name" value="Sporulation related repeat"/>
    <property type="match status" value="1"/>
</dbReference>
<dbReference type="Pfam" id="PF03330">
    <property type="entry name" value="DPBB_1"/>
    <property type="match status" value="1"/>
</dbReference>
<organism evidence="8 9">
    <name type="scientific">Sphaerotilus microaerophilus</name>
    <dbReference type="NCBI Taxonomy" id="2914710"/>
    <lineage>
        <taxon>Bacteria</taxon>
        <taxon>Pseudomonadati</taxon>
        <taxon>Pseudomonadota</taxon>
        <taxon>Betaproteobacteria</taxon>
        <taxon>Burkholderiales</taxon>
        <taxon>Sphaerotilaceae</taxon>
        <taxon>Sphaerotilus</taxon>
    </lineage>
</organism>
<feature type="region of interest" description="Disordered" evidence="6">
    <location>
        <begin position="213"/>
        <end position="241"/>
    </location>
</feature>
<gene>
    <name evidence="4" type="primary">rlpA</name>
    <name evidence="8" type="ORF">CATMQ487_43620</name>
</gene>
<dbReference type="InterPro" id="IPR007730">
    <property type="entry name" value="SPOR-like_dom"/>
</dbReference>
<sequence>MALVTWAGPGWAAPADEASAAPPPAANRLLDAPDPEPVVEPIRSGGPNKPYAVGDQIYVPDTEDRADRQVGLASWYAHKFHGRRTASGEVYNLWGMTAAHVTLPIPSYARIRNPKNGRTVIVRINDRGPFAHNRVIDLSWAAAAKLDLLRNVGTVEIERITEDEIRSGRWKAGADAADAPVTYEIAGGERLGNTNLAQLARLGPFAPLAPAARKPAGKAAKAGKAGPAGTPEPTGAPDGIPEATLALATPAAITSAATTTAPAATPAAASAALKTLRSERAGTQAARGWWLQLGAFKSQDSADGFYQRLGGLLKGLDPLLTMFQETQQHMVQAGPFDTREEAARFGTRLRELLTGLTPTLVERK</sequence>
<keyword evidence="9" id="KW-1185">Reference proteome</keyword>
<protein>
    <recommendedName>
        <fullName evidence="4">Endolytic peptidoglycan transglycosylase RlpA</fullName>
        <ecNumber evidence="4">4.2.2.-</ecNumber>
    </recommendedName>
</protein>
<dbReference type="SUPFAM" id="SSF50685">
    <property type="entry name" value="Barwin-like endoglucanases"/>
    <property type="match status" value="1"/>
</dbReference>
<dbReference type="NCBIfam" id="TIGR00413">
    <property type="entry name" value="rlpA"/>
    <property type="match status" value="1"/>
</dbReference>
<dbReference type="SUPFAM" id="SSF110997">
    <property type="entry name" value="Sporulation related repeat"/>
    <property type="match status" value="1"/>
</dbReference>
<evidence type="ECO:0000256" key="1">
    <source>
        <dbReference type="ARBA" id="ARBA00022729"/>
    </source>
</evidence>
<evidence type="ECO:0000256" key="5">
    <source>
        <dbReference type="RuleBase" id="RU003495"/>
    </source>
</evidence>
<dbReference type="InterPro" id="IPR034718">
    <property type="entry name" value="RlpA"/>
</dbReference>
<dbReference type="PANTHER" id="PTHR34183:SF1">
    <property type="entry name" value="ENDOLYTIC PEPTIDOGLYCAN TRANSGLYCOSYLASE RLPA"/>
    <property type="match status" value="1"/>
</dbReference>
<evidence type="ECO:0000313" key="9">
    <source>
        <dbReference type="Proteomes" id="UP001057498"/>
    </source>
</evidence>
<dbReference type="Gene3D" id="2.40.40.10">
    <property type="entry name" value="RlpA-like domain"/>
    <property type="match status" value="1"/>
</dbReference>
<comment type="similarity">
    <text evidence="4 5">Belongs to the RlpA family.</text>
</comment>
<evidence type="ECO:0000256" key="2">
    <source>
        <dbReference type="ARBA" id="ARBA00023239"/>
    </source>
</evidence>
<dbReference type="HAMAP" id="MF_02071">
    <property type="entry name" value="RlpA"/>
    <property type="match status" value="1"/>
</dbReference>
<dbReference type="Pfam" id="PF05036">
    <property type="entry name" value="SPOR"/>
    <property type="match status" value="1"/>
</dbReference>
<dbReference type="EMBL" id="AP025730">
    <property type="protein sequence ID" value="BDI07392.1"/>
    <property type="molecule type" value="Genomic_DNA"/>
</dbReference>
<reference evidence="8" key="1">
    <citation type="submission" date="2022-04" db="EMBL/GenBank/DDBJ databases">
        <title>Whole genome sequence of Sphaerotilus sp. FB-5.</title>
        <authorList>
            <person name="Takeda M."/>
            <person name="Narihara S."/>
            <person name="Akimoto M."/>
            <person name="Akimoto R."/>
            <person name="Nishiyashiki S."/>
            <person name="Murakami T."/>
        </authorList>
    </citation>
    <scope>NUCLEOTIDE SEQUENCE</scope>
    <source>
        <strain evidence="8">FB-5</strain>
    </source>
</reference>
<dbReference type="Proteomes" id="UP001057498">
    <property type="component" value="Chromosome"/>
</dbReference>
<dbReference type="PANTHER" id="PTHR34183">
    <property type="entry name" value="ENDOLYTIC PEPTIDOGLYCAN TRANSGLYCOSYLASE RLPA"/>
    <property type="match status" value="1"/>
</dbReference>
<dbReference type="InterPro" id="IPR036908">
    <property type="entry name" value="RlpA-like_sf"/>
</dbReference>
<feature type="region of interest" description="Disordered" evidence="6">
    <location>
        <begin position="13"/>
        <end position="35"/>
    </location>
</feature>
<keyword evidence="2 4" id="KW-0456">Lyase</keyword>
<dbReference type="CDD" id="cd22268">
    <property type="entry name" value="DPBB_RlpA-like"/>
    <property type="match status" value="1"/>
</dbReference>
<comment type="function">
    <text evidence="4">Lytic transglycosylase with a strong preference for naked glycan strands that lack stem peptides.</text>
</comment>
<dbReference type="PROSITE" id="PS51724">
    <property type="entry name" value="SPOR"/>
    <property type="match status" value="1"/>
</dbReference>
<dbReference type="InterPro" id="IPR036680">
    <property type="entry name" value="SPOR-like_sf"/>
</dbReference>
<feature type="domain" description="SPOR" evidence="7">
    <location>
        <begin position="283"/>
        <end position="363"/>
    </location>
</feature>
<name>A0ABM7YS17_9BURK</name>
<keyword evidence="1" id="KW-0732">Signal</keyword>
<evidence type="ECO:0000256" key="4">
    <source>
        <dbReference type="HAMAP-Rule" id="MF_02071"/>
    </source>
</evidence>
<keyword evidence="3 4" id="KW-0961">Cell wall biogenesis/degradation</keyword>
<dbReference type="InterPro" id="IPR012997">
    <property type="entry name" value="RplA"/>
</dbReference>
<evidence type="ECO:0000256" key="6">
    <source>
        <dbReference type="SAM" id="MobiDB-lite"/>
    </source>
</evidence>
<dbReference type="InterPro" id="IPR009009">
    <property type="entry name" value="RlpA-like_DPBB"/>
</dbReference>